<keyword evidence="2" id="KW-1185">Reference proteome</keyword>
<proteinExistence type="predicted"/>
<name>A0A160DH94_9CAUD</name>
<protein>
    <submittedName>
        <fullName evidence="1">Uncharacterized protein</fullName>
    </submittedName>
</protein>
<dbReference type="GeneID" id="28800533"/>
<dbReference type="KEGG" id="vg:28800533"/>
<accession>A0A160DH94</accession>
<evidence type="ECO:0000313" key="2">
    <source>
        <dbReference type="Proteomes" id="UP000204609"/>
    </source>
</evidence>
<sequence length="64" mass="7037">MTWSCYDTLELDNSVHVIPDLDIIEHDQSDDCVCGPAVEPVPLATGGMSWLVTHHSLDGREADE</sequence>
<gene>
    <name evidence="1" type="primary">1</name>
    <name evidence="1" type="ORF">PBI_ONEUP_1</name>
</gene>
<evidence type="ECO:0000313" key="1">
    <source>
        <dbReference type="EMBL" id="ANA86344.1"/>
    </source>
</evidence>
<dbReference type="Proteomes" id="UP000204609">
    <property type="component" value="Segment"/>
</dbReference>
<reference evidence="2" key="1">
    <citation type="submission" date="2016-03" db="EMBL/GenBank/DDBJ databases">
        <authorList>
            <person name="Ploux O."/>
        </authorList>
    </citation>
    <scope>NUCLEOTIDE SEQUENCE [LARGE SCALE GENOMIC DNA]</scope>
</reference>
<dbReference type="OrthoDB" id="23265at10239"/>
<dbReference type="EMBL" id="KU998245">
    <property type="protein sequence ID" value="ANA86344.1"/>
    <property type="molecule type" value="Genomic_DNA"/>
</dbReference>
<dbReference type="RefSeq" id="YP_009274426.1">
    <property type="nucleotide sequence ID" value="NC_030917.1"/>
</dbReference>
<organism evidence="1 2">
    <name type="scientific">Gordonia phage OneUp</name>
    <dbReference type="NCBI Taxonomy" id="1838074"/>
    <lineage>
        <taxon>Viruses</taxon>
        <taxon>Duplodnaviria</taxon>
        <taxon>Heunggongvirae</taxon>
        <taxon>Uroviricota</taxon>
        <taxon>Caudoviricetes</taxon>
        <taxon>Oneupvirus</taxon>
        <taxon>Oneupvirus oneup</taxon>
    </lineage>
</organism>